<comment type="caution">
    <text evidence="4">The sequence shown here is derived from an EMBL/GenBank/DDBJ whole genome shotgun (WGS) entry which is preliminary data.</text>
</comment>
<dbReference type="SMART" id="SM00387">
    <property type="entry name" value="HATPase_c"/>
    <property type="match status" value="1"/>
</dbReference>
<feature type="domain" description="Histidine kinase" evidence="3">
    <location>
        <begin position="164"/>
        <end position="410"/>
    </location>
</feature>
<dbReference type="InterPro" id="IPR036890">
    <property type="entry name" value="HATPase_C_sf"/>
</dbReference>
<dbReference type="PROSITE" id="PS50109">
    <property type="entry name" value="HIS_KIN"/>
    <property type="match status" value="1"/>
</dbReference>
<sequence length="432" mass="48744">MWEFLPNFFVDNAFIPHGHCYLWKPELVSLHILSDSLIALAYFSIPIALIYFVRKREDLPFKSIMLLFGAFIISCGTTHLMEIWTLWHPVYWFSGLIKAITAFISVYTAIVLLPIIPQALALPSPAQLEQANNQLKLALQELANTQAQLIHTEKMSTLGQLVGGIVYEMNNPMNFIYGNTKLAQEYAGNLLALVSLYENNYVNPVAEIQNFSEEIDLNFIKEDLPKILSSMQIGADRIQKLILGLRNFSRIDEANLKEVDIHEGIDSSLLILQNRLKGKADSADIETIKDYGKLPKVECYPGQLNQVFIYILNNAISRLKESAIKPQIRIHTSVLAESHQVIIKITDNGFIVKEDTREKILDSLFSNKSLGENVGMSISRQIIAQHNGQLEVMPILPEGLEIKISIPIKMKSADLASNRPLDKIFSDRLTII</sequence>
<dbReference type="Pfam" id="PF02518">
    <property type="entry name" value="HATPase_c"/>
    <property type="match status" value="1"/>
</dbReference>
<dbReference type="PANTHER" id="PTHR43065:SF50">
    <property type="entry name" value="HISTIDINE KINASE"/>
    <property type="match status" value="1"/>
</dbReference>
<accession>A0ABR8A2L6</accession>
<keyword evidence="1 4" id="KW-0418">Kinase</keyword>
<proteinExistence type="predicted"/>
<dbReference type="InterPro" id="IPR058544">
    <property type="entry name" value="ETR1_N"/>
</dbReference>
<reference evidence="4 5" key="1">
    <citation type="journal article" date="2020" name="ISME J.">
        <title>Comparative genomics reveals insights into cyanobacterial evolution and habitat adaptation.</title>
        <authorList>
            <person name="Chen M.Y."/>
            <person name="Teng W.K."/>
            <person name="Zhao L."/>
            <person name="Hu C.X."/>
            <person name="Zhou Y.K."/>
            <person name="Han B.P."/>
            <person name="Song L.R."/>
            <person name="Shu W.S."/>
        </authorList>
    </citation>
    <scope>NUCLEOTIDE SEQUENCE [LARGE SCALE GENOMIC DNA]</scope>
    <source>
        <strain evidence="4 5">FACHB-288</strain>
    </source>
</reference>
<protein>
    <submittedName>
        <fullName evidence="4">HAMP domain-containing histidine kinase</fullName>
    </submittedName>
</protein>
<dbReference type="Gene3D" id="3.30.565.10">
    <property type="entry name" value="Histidine kinase-like ATPase, C-terminal domain"/>
    <property type="match status" value="1"/>
</dbReference>
<feature type="transmembrane region" description="Helical" evidence="2">
    <location>
        <begin position="32"/>
        <end position="52"/>
    </location>
</feature>
<evidence type="ECO:0000256" key="2">
    <source>
        <dbReference type="SAM" id="Phobius"/>
    </source>
</evidence>
<dbReference type="SUPFAM" id="SSF55874">
    <property type="entry name" value="ATPase domain of HSP90 chaperone/DNA topoisomerase II/histidine kinase"/>
    <property type="match status" value="1"/>
</dbReference>
<dbReference type="InterPro" id="IPR003594">
    <property type="entry name" value="HATPase_dom"/>
</dbReference>
<feature type="transmembrane region" description="Helical" evidence="2">
    <location>
        <begin position="64"/>
        <end position="84"/>
    </location>
</feature>
<keyword evidence="2" id="KW-1133">Transmembrane helix</keyword>
<evidence type="ECO:0000256" key="1">
    <source>
        <dbReference type="ARBA" id="ARBA00022777"/>
    </source>
</evidence>
<keyword evidence="5" id="KW-1185">Reference proteome</keyword>
<evidence type="ECO:0000313" key="5">
    <source>
        <dbReference type="Proteomes" id="UP000658514"/>
    </source>
</evidence>
<keyword evidence="2" id="KW-0472">Membrane</keyword>
<dbReference type="PANTHER" id="PTHR43065">
    <property type="entry name" value="SENSOR HISTIDINE KINASE"/>
    <property type="match status" value="1"/>
</dbReference>
<name>A0ABR8A2L6_9CYAN</name>
<dbReference type="Pfam" id="PF25487">
    <property type="entry name" value="ETR1_N"/>
    <property type="match status" value="1"/>
</dbReference>
<keyword evidence="1 4" id="KW-0808">Transferase</keyword>
<gene>
    <name evidence="4" type="ORF">H6G24_00725</name>
</gene>
<evidence type="ECO:0000259" key="3">
    <source>
        <dbReference type="PROSITE" id="PS50109"/>
    </source>
</evidence>
<dbReference type="Proteomes" id="UP000658514">
    <property type="component" value="Unassembled WGS sequence"/>
</dbReference>
<dbReference type="RefSeq" id="WP_190538382.1">
    <property type="nucleotide sequence ID" value="NZ_CAWPNO010000001.1"/>
</dbReference>
<dbReference type="EMBL" id="JACJQH010000001">
    <property type="protein sequence ID" value="MBD2194019.1"/>
    <property type="molecule type" value="Genomic_DNA"/>
</dbReference>
<keyword evidence="2" id="KW-0812">Transmembrane</keyword>
<evidence type="ECO:0000313" key="4">
    <source>
        <dbReference type="EMBL" id="MBD2194019.1"/>
    </source>
</evidence>
<feature type="transmembrane region" description="Helical" evidence="2">
    <location>
        <begin position="90"/>
        <end position="116"/>
    </location>
</feature>
<dbReference type="Gene3D" id="1.10.287.130">
    <property type="match status" value="1"/>
</dbReference>
<dbReference type="InterPro" id="IPR005467">
    <property type="entry name" value="His_kinase_dom"/>
</dbReference>
<dbReference type="GO" id="GO:0016301">
    <property type="term" value="F:kinase activity"/>
    <property type="evidence" value="ECO:0007669"/>
    <property type="project" value="UniProtKB-KW"/>
</dbReference>
<organism evidence="4 5">
    <name type="scientific">Calothrix parietina FACHB-288</name>
    <dbReference type="NCBI Taxonomy" id="2692896"/>
    <lineage>
        <taxon>Bacteria</taxon>
        <taxon>Bacillati</taxon>
        <taxon>Cyanobacteriota</taxon>
        <taxon>Cyanophyceae</taxon>
        <taxon>Nostocales</taxon>
        <taxon>Calotrichaceae</taxon>
        <taxon>Calothrix</taxon>
    </lineage>
</organism>